<dbReference type="GO" id="GO:0060271">
    <property type="term" value="P:cilium assembly"/>
    <property type="evidence" value="ECO:0007669"/>
    <property type="project" value="InterPro"/>
</dbReference>
<dbReference type="Proteomes" id="UP000035680">
    <property type="component" value="Unassembled WGS sequence"/>
</dbReference>
<dbReference type="GO" id="GO:0005814">
    <property type="term" value="C:centriole"/>
    <property type="evidence" value="ECO:0007669"/>
    <property type="project" value="TreeGrafter"/>
</dbReference>
<reference evidence="5" key="2">
    <citation type="submission" date="2015-08" db="UniProtKB">
        <authorList>
            <consortium name="WormBaseParasite"/>
        </authorList>
    </citation>
    <scope>IDENTIFICATION</scope>
</reference>
<dbReference type="GO" id="GO:0036064">
    <property type="term" value="C:ciliary basal body"/>
    <property type="evidence" value="ECO:0007669"/>
    <property type="project" value="InterPro"/>
</dbReference>
<feature type="compositionally biased region" description="Polar residues" evidence="1">
    <location>
        <begin position="94"/>
        <end position="103"/>
    </location>
</feature>
<dbReference type="AlphaFoldDB" id="A0A0K0EWY6"/>
<evidence type="ECO:0000313" key="4">
    <source>
        <dbReference type="Proteomes" id="UP000035680"/>
    </source>
</evidence>
<dbReference type="PANTHER" id="PTHR14881:SF4">
    <property type="entry name" value="LISH DOMAIN-CONTAINING PROTEIN ARMC9"/>
    <property type="match status" value="1"/>
</dbReference>
<keyword evidence="4" id="KW-1185">Reference proteome</keyword>
<reference evidence="4" key="1">
    <citation type="submission" date="2014-07" db="EMBL/GenBank/DDBJ databases">
        <authorList>
            <person name="Martin A.A"/>
            <person name="De Silva N."/>
        </authorList>
    </citation>
    <scope>NUCLEOTIDE SEQUENCE</scope>
</reference>
<feature type="region of interest" description="Disordered" evidence="1">
    <location>
        <begin position="669"/>
        <end position="694"/>
    </location>
</feature>
<dbReference type="SUPFAM" id="SSF48371">
    <property type="entry name" value="ARM repeat"/>
    <property type="match status" value="1"/>
</dbReference>
<sequence>MEFQYNKINMNEIIQVATYYDIFMSNENEMNFIKNKMNYKEYLTNKLNYLKKSNFDILIKIKVLLFLSILPILFKFLYFITCLESDKKILKSNDNQYESNQKNNSDEKNNREDESHGNESNDGSKNDNNEIGGNNGQRRDGNNDKNNNNNNRKNNNSKNNYQGDQNKPDDNDDDEKNEGKKNSRISANENIKSKRSSHSNGKTYNKSNLTVKGVGNFNNLKNIERKNSRKIALFSIPKNTTNGVDKNNIKKTESLITINNKDDKINEDPSNDNATVFKPIVKRLHYTKIVTTLLKNLNSRNTALLLQALRQQITRKENKEASIEVIKVFAFKDILNLRNANNSIVYNILLHHDSKNHIIKEEFARLLNAIASFKVGRAFLINFSYGKNFIYPSVVALKNKRLDDITSSHILAAIQKVSIKPVVQKELLQQNILDWLVKIIIQDSISSTFFDFAIALISNLVLNPFVQSHIIRITHDLVMMLLTILQRNNFKDKNIIYGIMYVVLELRKVRVKVKELKVDEILYKHLKVSTSYEEKCIIAFLLCCLLEEYDYGNKKVYSLSENDDNWDDYIEAEIESTDRLRPGALECFGEKLLIEKFQIGNDQKDIYCQALSEVHSTSSDMCIDSPQLPLGIIANKNSSFSLNNPLSRVTTSTSSKHNLKIISSNKQQNNMCGRTSRSLSRSTPKINDSNKPPNSTTSFKTFILENDKRKPLILPCGIKSAVLENLKLIRAKLTSLNIPLECDDNKSSRENKINLPSKDEIKKYFIVPKKVNIEKTFVMDKKKPMKNISTYKKNDLYRNGNFRNELFSKGKYNNTLQIETFDDTLTSDLLQFDSPHDDIDIDYNSVFLSRPKVLRTPDKVNLSKDDFFF</sequence>
<accession>A0A0K0EWY6</accession>
<keyword evidence="2" id="KW-0472">Membrane</keyword>
<dbReference type="InterPro" id="IPR016024">
    <property type="entry name" value="ARM-type_fold"/>
</dbReference>
<dbReference type="InterPro" id="IPR048959">
    <property type="entry name" value="ARMC9_ARM_dom"/>
</dbReference>
<feature type="compositionally biased region" description="Low complexity" evidence="1">
    <location>
        <begin position="144"/>
        <end position="165"/>
    </location>
</feature>
<name>A0A0K0EWY6_STRVS</name>
<dbReference type="GO" id="GO:0097542">
    <property type="term" value="C:ciliary tip"/>
    <property type="evidence" value="ECO:0007669"/>
    <property type="project" value="TreeGrafter"/>
</dbReference>
<dbReference type="InterPro" id="IPR040369">
    <property type="entry name" value="ARMC9"/>
</dbReference>
<dbReference type="STRING" id="75913.A0A0K0EWY6"/>
<keyword evidence="2" id="KW-1133">Transmembrane helix</keyword>
<evidence type="ECO:0000259" key="3">
    <source>
        <dbReference type="Pfam" id="PF21050"/>
    </source>
</evidence>
<proteinExistence type="predicted"/>
<feature type="compositionally biased region" description="Polar residues" evidence="1">
    <location>
        <begin position="198"/>
        <end position="214"/>
    </location>
</feature>
<feature type="compositionally biased region" description="Basic and acidic residues" evidence="1">
    <location>
        <begin position="104"/>
        <end position="128"/>
    </location>
</feature>
<keyword evidence="2" id="KW-0812">Transmembrane</keyword>
<evidence type="ECO:0000313" key="5">
    <source>
        <dbReference type="WBParaSite" id="SVE_0104000.1"/>
    </source>
</evidence>
<dbReference type="Pfam" id="PF21050">
    <property type="entry name" value="ARMC9_ARM"/>
    <property type="match status" value="1"/>
</dbReference>
<feature type="region of interest" description="Disordered" evidence="1">
    <location>
        <begin position="94"/>
        <end position="214"/>
    </location>
</feature>
<evidence type="ECO:0000256" key="1">
    <source>
        <dbReference type="SAM" id="MobiDB-lite"/>
    </source>
</evidence>
<organism evidence="4 5">
    <name type="scientific">Strongyloides venezuelensis</name>
    <name type="common">Threadworm</name>
    <dbReference type="NCBI Taxonomy" id="75913"/>
    <lineage>
        <taxon>Eukaryota</taxon>
        <taxon>Metazoa</taxon>
        <taxon>Ecdysozoa</taxon>
        <taxon>Nematoda</taxon>
        <taxon>Chromadorea</taxon>
        <taxon>Rhabditida</taxon>
        <taxon>Tylenchina</taxon>
        <taxon>Panagrolaimomorpha</taxon>
        <taxon>Strongyloidoidea</taxon>
        <taxon>Strongyloididae</taxon>
        <taxon>Strongyloides</taxon>
    </lineage>
</organism>
<dbReference type="PANTHER" id="PTHR14881">
    <property type="entry name" value="LISH DOMAIN-CONTAINING PROTEIN ARMC9"/>
    <property type="match status" value="1"/>
</dbReference>
<feature type="domain" description="LisH" evidence="3">
    <location>
        <begin position="428"/>
        <end position="532"/>
    </location>
</feature>
<dbReference type="WBParaSite" id="SVE_0104000.1">
    <property type="protein sequence ID" value="SVE_0104000.1"/>
    <property type="gene ID" value="SVE_0104000"/>
</dbReference>
<protein>
    <submittedName>
        <fullName evidence="5">PUM-HD domain-containing protein</fullName>
    </submittedName>
</protein>
<evidence type="ECO:0000256" key="2">
    <source>
        <dbReference type="SAM" id="Phobius"/>
    </source>
</evidence>
<feature type="transmembrane region" description="Helical" evidence="2">
    <location>
        <begin position="61"/>
        <end position="80"/>
    </location>
</feature>